<keyword evidence="1" id="KW-1133">Transmembrane helix</keyword>
<proteinExistence type="predicted"/>
<reference evidence="3" key="1">
    <citation type="journal article" date="2019" name="Int. J. Syst. Evol. Microbiol.">
        <title>The Global Catalogue of Microorganisms (GCM) 10K type strain sequencing project: providing services to taxonomists for standard genome sequencing and annotation.</title>
        <authorList>
            <consortium name="The Broad Institute Genomics Platform"/>
            <consortium name="The Broad Institute Genome Sequencing Center for Infectious Disease"/>
            <person name="Wu L."/>
            <person name="Ma J."/>
        </authorList>
    </citation>
    <scope>NUCLEOTIDE SEQUENCE [LARGE SCALE GENOMIC DNA]</scope>
    <source>
        <strain evidence="3">CGMCC 1.12778</strain>
    </source>
</reference>
<keyword evidence="1" id="KW-0812">Transmembrane</keyword>
<evidence type="ECO:0000256" key="1">
    <source>
        <dbReference type="SAM" id="Phobius"/>
    </source>
</evidence>
<keyword evidence="1" id="KW-0472">Membrane</keyword>
<dbReference type="Proteomes" id="UP000643279">
    <property type="component" value="Unassembled WGS sequence"/>
</dbReference>
<evidence type="ECO:0008006" key="4">
    <source>
        <dbReference type="Google" id="ProtNLM"/>
    </source>
</evidence>
<gene>
    <name evidence="2" type="ORF">GCM10007170_46530</name>
</gene>
<dbReference type="EMBL" id="BMFW01000062">
    <property type="protein sequence ID" value="GGI03168.1"/>
    <property type="molecule type" value="Genomic_DNA"/>
</dbReference>
<evidence type="ECO:0000313" key="2">
    <source>
        <dbReference type="EMBL" id="GGI03168.1"/>
    </source>
</evidence>
<evidence type="ECO:0000313" key="3">
    <source>
        <dbReference type="Proteomes" id="UP000643279"/>
    </source>
</evidence>
<name>A0ABQ2AZE2_9MICC</name>
<comment type="caution">
    <text evidence="2">The sequence shown here is derived from an EMBL/GenBank/DDBJ whole genome shotgun (WGS) entry which is preliminary data.</text>
</comment>
<keyword evidence="3" id="KW-1185">Reference proteome</keyword>
<protein>
    <recommendedName>
        <fullName evidence="4">Type IV secretion system protein VirB3</fullName>
    </recommendedName>
</protein>
<dbReference type="RefSeq" id="WP_188573851.1">
    <property type="nucleotide sequence ID" value="NZ_BMFW01000062.1"/>
</dbReference>
<sequence length="79" mass="8909">MDNNDVGVKMVLGPALGIMSILYAVFMIVVAVLAVYALVLAIVFLPLRIDARHRRTVGRYWNLLYTGARTSHHVRDWTP</sequence>
<organism evidence="2 3">
    <name type="scientific">Arthrobacter liuii</name>
    <dbReference type="NCBI Taxonomy" id="1476996"/>
    <lineage>
        <taxon>Bacteria</taxon>
        <taxon>Bacillati</taxon>
        <taxon>Actinomycetota</taxon>
        <taxon>Actinomycetes</taxon>
        <taxon>Micrococcales</taxon>
        <taxon>Micrococcaceae</taxon>
        <taxon>Arthrobacter</taxon>
    </lineage>
</organism>
<feature type="transmembrane region" description="Helical" evidence="1">
    <location>
        <begin position="20"/>
        <end position="45"/>
    </location>
</feature>
<accession>A0ABQ2AZE2</accession>